<evidence type="ECO:0000259" key="2">
    <source>
        <dbReference type="Pfam" id="PF00117"/>
    </source>
</evidence>
<dbReference type="GO" id="GO:0000162">
    <property type="term" value="P:L-tryptophan biosynthetic process"/>
    <property type="evidence" value="ECO:0007669"/>
    <property type="project" value="TreeGrafter"/>
</dbReference>
<dbReference type="AlphaFoldDB" id="A0A841Q8Z0"/>
<dbReference type="Gene3D" id="3.40.50.880">
    <property type="match status" value="1"/>
</dbReference>
<dbReference type="CDD" id="cd01743">
    <property type="entry name" value="GATase1_Anthranilate_Synthase"/>
    <property type="match status" value="1"/>
</dbReference>
<evidence type="ECO:0000313" key="4">
    <source>
        <dbReference type="Proteomes" id="UP000581688"/>
    </source>
</evidence>
<dbReference type="InterPro" id="IPR029062">
    <property type="entry name" value="Class_I_gatase-like"/>
</dbReference>
<dbReference type="RefSeq" id="WP_174497591.1">
    <property type="nucleotide sequence ID" value="NZ_CADDWK010000016.1"/>
</dbReference>
<dbReference type="NCBIfam" id="TIGR00566">
    <property type="entry name" value="trpG_papA"/>
    <property type="match status" value="1"/>
</dbReference>
<keyword evidence="1 3" id="KW-0315">Glutamine amidotransferase</keyword>
<dbReference type="GO" id="GO:0004049">
    <property type="term" value="F:anthranilate synthase activity"/>
    <property type="evidence" value="ECO:0007669"/>
    <property type="project" value="TreeGrafter"/>
</dbReference>
<sequence>MILLIDNYDSFTYNLYQYLGELGADVEVRRNDEITVEAINILNPEAIVLSPGPGHPKDAGICIEVVQSLYKEIPILGICLGHQAIGEAFSATVSQAQVIKHGKTSNVQHKGKGLFEYLSISLEVMRYHSLIIEKVTLPNEFEVTATSMDDKEIMAIQHRKYPLFGLQFHPESIGTGDGKAMLKNFLTIVRKEQVKNENLSSEVSK</sequence>
<organism evidence="3 4">
    <name type="scientific">Salirhabdus euzebyi</name>
    <dbReference type="NCBI Taxonomy" id="394506"/>
    <lineage>
        <taxon>Bacteria</taxon>
        <taxon>Bacillati</taxon>
        <taxon>Bacillota</taxon>
        <taxon>Bacilli</taxon>
        <taxon>Bacillales</taxon>
        <taxon>Bacillaceae</taxon>
        <taxon>Salirhabdus</taxon>
    </lineage>
</organism>
<dbReference type="GO" id="GO:0005829">
    <property type="term" value="C:cytosol"/>
    <property type="evidence" value="ECO:0007669"/>
    <property type="project" value="TreeGrafter"/>
</dbReference>
<accession>A0A841Q8Z0</accession>
<evidence type="ECO:0000313" key="3">
    <source>
        <dbReference type="EMBL" id="MBB6455119.1"/>
    </source>
</evidence>
<evidence type="ECO:0000256" key="1">
    <source>
        <dbReference type="ARBA" id="ARBA00022962"/>
    </source>
</evidence>
<dbReference type="PANTHER" id="PTHR43418:SF8">
    <property type="entry name" value="SYNTHASE COMPONENT II, PUTATIVE-RELATED"/>
    <property type="match status" value="1"/>
</dbReference>
<reference evidence="3 4" key="1">
    <citation type="submission" date="2020-08" db="EMBL/GenBank/DDBJ databases">
        <title>Genomic Encyclopedia of Type Strains, Phase IV (KMG-IV): sequencing the most valuable type-strain genomes for metagenomic binning, comparative biology and taxonomic classification.</title>
        <authorList>
            <person name="Goeker M."/>
        </authorList>
    </citation>
    <scope>NUCLEOTIDE SEQUENCE [LARGE SCALE GENOMIC DNA]</scope>
    <source>
        <strain evidence="3 4">DSM 19612</strain>
    </source>
</reference>
<dbReference type="FunFam" id="3.40.50.880:FF:000003">
    <property type="entry name" value="Anthranilate synthase component II"/>
    <property type="match status" value="1"/>
</dbReference>
<dbReference type="PRINTS" id="PR00097">
    <property type="entry name" value="ANTSNTHASEII"/>
</dbReference>
<gene>
    <name evidence="3" type="ORF">HNQ94_003614</name>
</gene>
<feature type="domain" description="Glutamine amidotransferase" evidence="2">
    <location>
        <begin position="3"/>
        <end position="187"/>
    </location>
</feature>
<proteinExistence type="predicted"/>
<dbReference type="EMBL" id="JACHGH010000015">
    <property type="protein sequence ID" value="MBB6455119.1"/>
    <property type="molecule type" value="Genomic_DNA"/>
</dbReference>
<dbReference type="InterPro" id="IPR006221">
    <property type="entry name" value="TrpG/PapA_dom"/>
</dbReference>
<dbReference type="Pfam" id="PF00117">
    <property type="entry name" value="GATase"/>
    <property type="match status" value="1"/>
</dbReference>
<dbReference type="InterPro" id="IPR050472">
    <property type="entry name" value="Anth_synth/Amidotransfase"/>
</dbReference>
<dbReference type="GO" id="GO:0016740">
    <property type="term" value="F:transferase activity"/>
    <property type="evidence" value="ECO:0007669"/>
    <property type="project" value="UniProtKB-KW"/>
</dbReference>
<dbReference type="PRINTS" id="PR00099">
    <property type="entry name" value="CPSGATASE"/>
</dbReference>
<comment type="caution">
    <text evidence="3">The sequence shown here is derived from an EMBL/GenBank/DDBJ whole genome shotgun (WGS) entry which is preliminary data.</text>
</comment>
<dbReference type="InterPro" id="IPR017926">
    <property type="entry name" value="GATASE"/>
</dbReference>
<dbReference type="PRINTS" id="PR00096">
    <property type="entry name" value="GATASE"/>
</dbReference>
<dbReference type="PANTHER" id="PTHR43418">
    <property type="entry name" value="MULTIFUNCTIONAL TRYPTOPHAN BIOSYNTHESIS PROTEIN-RELATED"/>
    <property type="match status" value="1"/>
</dbReference>
<protein>
    <submittedName>
        <fullName evidence="3">Anthranilate synthase/aminodeoxychorismate synthase-like glutamine amidotransferase</fullName>
    </submittedName>
</protein>
<keyword evidence="3" id="KW-0808">Transferase</keyword>
<keyword evidence="4" id="KW-1185">Reference proteome</keyword>
<dbReference type="Proteomes" id="UP000581688">
    <property type="component" value="Unassembled WGS sequence"/>
</dbReference>
<dbReference type="PROSITE" id="PS51273">
    <property type="entry name" value="GATASE_TYPE_1"/>
    <property type="match status" value="1"/>
</dbReference>
<name>A0A841Q8Z0_9BACI</name>
<dbReference type="SUPFAM" id="SSF52317">
    <property type="entry name" value="Class I glutamine amidotransferase-like"/>
    <property type="match status" value="1"/>
</dbReference>